<sequence length="237" mass="26321">MPNYTVGELDDLEEAAESATPNQLAAALALISRIFEQNAITYAVLGGMNFYVRGSGRTTTDVDIAVDNRPRMDALLDILSAQVITYSVYRPTNRMQWVSGVARTFVDVGSRQMVQLDLMPKGAEFAVLPDDLAGSVDRLGVPTSDGGSFDCNMLAVGPLVGAKIRAHSAREEQKDYHDLLFVCRSAKYAPLVRDNARSYRQEWKECFLEKVIENDPEDEEQIRWALDTPRSPSLSQI</sequence>
<dbReference type="InterPro" id="IPR043519">
    <property type="entry name" value="NT_sf"/>
</dbReference>
<evidence type="ECO:0000313" key="2">
    <source>
        <dbReference type="Proteomes" id="UP001303473"/>
    </source>
</evidence>
<reference evidence="2" key="1">
    <citation type="journal article" date="2023" name="Mol. Phylogenet. Evol.">
        <title>Genome-scale phylogeny and comparative genomics of the fungal order Sordariales.</title>
        <authorList>
            <person name="Hensen N."/>
            <person name="Bonometti L."/>
            <person name="Westerberg I."/>
            <person name="Brannstrom I.O."/>
            <person name="Guillou S."/>
            <person name="Cros-Aarteil S."/>
            <person name="Calhoun S."/>
            <person name="Haridas S."/>
            <person name="Kuo A."/>
            <person name="Mondo S."/>
            <person name="Pangilinan J."/>
            <person name="Riley R."/>
            <person name="LaButti K."/>
            <person name="Andreopoulos B."/>
            <person name="Lipzen A."/>
            <person name="Chen C."/>
            <person name="Yan M."/>
            <person name="Daum C."/>
            <person name="Ng V."/>
            <person name="Clum A."/>
            <person name="Steindorff A."/>
            <person name="Ohm R.A."/>
            <person name="Martin F."/>
            <person name="Silar P."/>
            <person name="Natvig D.O."/>
            <person name="Lalanne C."/>
            <person name="Gautier V."/>
            <person name="Ament-Velasquez S.L."/>
            <person name="Kruys A."/>
            <person name="Hutchinson M.I."/>
            <person name="Powell A.J."/>
            <person name="Barry K."/>
            <person name="Miller A.N."/>
            <person name="Grigoriev I.V."/>
            <person name="Debuchy R."/>
            <person name="Gladieux P."/>
            <person name="Hiltunen Thoren M."/>
            <person name="Johannesson H."/>
        </authorList>
    </citation>
    <scope>NUCLEOTIDE SEQUENCE [LARGE SCALE GENOMIC DNA]</scope>
    <source>
        <strain evidence="2">CBS 340.73</strain>
    </source>
</reference>
<dbReference type="AlphaFoldDB" id="A0AAN6MZX0"/>
<dbReference type="EMBL" id="MU853883">
    <property type="protein sequence ID" value="KAK3936459.1"/>
    <property type="molecule type" value="Genomic_DNA"/>
</dbReference>
<keyword evidence="2" id="KW-1185">Reference proteome</keyword>
<dbReference type="Proteomes" id="UP001303473">
    <property type="component" value="Unassembled WGS sequence"/>
</dbReference>
<protein>
    <submittedName>
        <fullName evidence="1">Uncharacterized protein</fullName>
    </submittedName>
</protein>
<dbReference type="SUPFAM" id="SSF81301">
    <property type="entry name" value="Nucleotidyltransferase"/>
    <property type="match status" value="1"/>
</dbReference>
<comment type="caution">
    <text evidence="1">The sequence shown here is derived from an EMBL/GenBank/DDBJ whole genome shotgun (WGS) entry which is preliminary data.</text>
</comment>
<name>A0AAN6MZX0_9PEZI</name>
<accession>A0AAN6MZX0</accession>
<gene>
    <name evidence="1" type="ORF">QBC46DRAFT_296196</name>
</gene>
<dbReference type="Gene3D" id="3.30.460.40">
    <property type="match status" value="1"/>
</dbReference>
<evidence type="ECO:0000313" key="1">
    <source>
        <dbReference type="EMBL" id="KAK3936459.1"/>
    </source>
</evidence>
<organism evidence="1 2">
    <name type="scientific">Diplogelasinospora grovesii</name>
    <dbReference type="NCBI Taxonomy" id="303347"/>
    <lineage>
        <taxon>Eukaryota</taxon>
        <taxon>Fungi</taxon>
        <taxon>Dikarya</taxon>
        <taxon>Ascomycota</taxon>
        <taxon>Pezizomycotina</taxon>
        <taxon>Sordariomycetes</taxon>
        <taxon>Sordariomycetidae</taxon>
        <taxon>Sordariales</taxon>
        <taxon>Diplogelasinosporaceae</taxon>
        <taxon>Diplogelasinospora</taxon>
    </lineage>
</organism>
<proteinExistence type="predicted"/>